<dbReference type="GO" id="GO:0003824">
    <property type="term" value="F:catalytic activity"/>
    <property type="evidence" value="ECO:0007669"/>
    <property type="project" value="InterPro"/>
</dbReference>
<name>A0A7C3E755_9SPIR</name>
<protein>
    <recommendedName>
        <fullName evidence="7">Radical SAM core domain-containing protein</fullName>
    </recommendedName>
</protein>
<dbReference type="SFLD" id="SFLDS00029">
    <property type="entry name" value="Radical_SAM"/>
    <property type="match status" value="1"/>
</dbReference>
<dbReference type="Gene3D" id="3.20.20.70">
    <property type="entry name" value="Aldolase class I"/>
    <property type="match status" value="1"/>
</dbReference>
<dbReference type="GO" id="GO:0046872">
    <property type="term" value="F:metal ion binding"/>
    <property type="evidence" value="ECO:0007669"/>
    <property type="project" value="UniProtKB-KW"/>
</dbReference>
<dbReference type="InterPro" id="IPR013785">
    <property type="entry name" value="Aldolase_TIM"/>
</dbReference>
<evidence type="ECO:0000256" key="2">
    <source>
        <dbReference type="ARBA" id="ARBA00022485"/>
    </source>
</evidence>
<accession>A0A7C3E755</accession>
<feature type="domain" description="Radical SAM core" evidence="7">
    <location>
        <begin position="52"/>
        <end position="153"/>
    </location>
</feature>
<dbReference type="InterPro" id="IPR058240">
    <property type="entry name" value="rSAM_sf"/>
</dbReference>
<organism evidence="8">
    <name type="scientific">Gracilinema caldarium</name>
    <dbReference type="NCBI Taxonomy" id="215591"/>
    <lineage>
        <taxon>Bacteria</taxon>
        <taxon>Pseudomonadati</taxon>
        <taxon>Spirochaetota</taxon>
        <taxon>Spirochaetia</taxon>
        <taxon>Spirochaetales</taxon>
        <taxon>Breznakiellaceae</taxon>
        <taxon>Gracilinema</taxon>
    </lineage>
</organism>
<dbReference type="Pfam" id="PF04055">
    <property type="entry name" value="Radical_SAM"/>
    <property type="match status" value="1"/>
</dbReference>
<keyword evidence="4" id="KW-0479">Metal-binding</keyword>
<dbReference type="PANTHER" id="PTHR43787">
    <property type="entry name" value="FEMO COFACTOR BIOSYNTHESIS PROTEIN NIFB-RELATED"/>
    <property type="match status" value="1"/>
</dbReference>
<keyword evidence="5" id="KW-0408">Iron</keyword>
<dbReference type="PANTHER" id="PTHR43787:SF11">
    <property type="entry name" value="UPF0026 PROTEIN SLR1464"/>
    <property type="match status" value="1"/>
</dbReference>
<evidence type="ECO:0000256" key="3">
    <source>
        <dbReference type="ARBA" id="ARBA00022691"/>
    </source>
</evidence>
<dbReference type="CDD" id="cd01335">
    <property type="entry name" value="Radical_SAM"/>
    <property type="match status" value="1"/>
</dbReference>
<keyword evidence="2" id="KW-0004">4Fe-4S</keyword>
<gene>
    <name evidence="8" type="ORF">ENS59_01165</name>
</gene>
<reference evidence="8" key="1">
    <citation type="journal article" date="2020" name="mSystems">
        <title>Genome- and Community-Level Interaction Insights into Carbon Utilization and Element Cycling Functions of Hydrothermarchaeota in Hydrothermal Sediment.</title>
        <authorList>
            <person name="Zhou Z."/>
            <person name="Liu Y."/>
            <person name="Xu W."/>
            <person name="Pan J."/>
            <person name="Luo Z.H."/>
            <person name="Li M."/>
        </authorList>
    </citation>
    <scope>NUCLEOTIDE SEQUENCE [LARGE SCALE GENOMIC DNA]</scope>
    <source>
        <strain evidence="8">SpSt-503</strain>
    </source>
</reference>
<sequence length="306" mass="34468">MYIKDYPMNTNIRSVQNHRLDREAGAIIYPVISRRSRGLSVGINLFPDKKLCSFDCPYCEVYPFQTDLRFSLKAMEQGLRNLAEQLKARNEADTVRDISFSGNGEPTLHPEFISALKLAFHLRNELFPGAQLVLITNGSGLLHPALADFLAEAARGKKPFRESPYIDERVLALQIWLKFDAGTEDWYKKINRSAIPFMALNEAIDDFARRAPFIIQTMVCKIDGQLPPPEEVSAWETRVRQLAERSVECSKSGGPVGPQAIQLYGKARPAPEDPLAEPVTEAYLRDRSASLEKALEPYNLPVEVFV</sequence>
<comment type="caution">
    <text evidence="8">The sequence shown here is derived from an EMBL/GenBank/DDBJ whole genome shotgun (WGS) entry which is preliminary data.</text>
</comment>
<evidence type="ECO:0000313" key="8">
    <source>
        <dbReference type="EMBL" id="HFH28113.1"/>
    </source>
</evidence>
<evidence type="ECO:0000256" key="1">
    <source>
        <dbReference type="ARBA" id="ARBA00001966"/>
    </source>
</evidence>
<evidence type="ECO:0000256" key="4">
    <source>
        <dbReference type="ARBA" id="ARBA00022723"/>
    </source>
</evidence>
<comment type="cofactor">
    <cofactor evidence="1">
        <name>[4Fe-4S] cluster</name>
        <dbReference type="ChEBI" id="CHEBI:49883"/>
    </cofactor>
</comment>
<dbReference type="AlphaFoldDB" id="A0A7C3E755"/>
<keyword evidence="6" id="KW-0411">Iron-sulfur</keyword>
<dbReference type="SUPFAM" id="SSF102114">
    <property type="entry name" value="Radical SAM enzymes"/>
    <property type="match status" value="1"/>
</dbReference>
<dbReference type="GO" id="GO:0051539">
    <property type="term" value="F:4 iron, 4 sulfur cluster binding"/>
    <property type="evidence" value="ECO:0007669"/>
    <property type="project" value="UniProtKB-KW"/>
</dbReference>
<keyword evidence="3" id="KW-0949">S-adenosyl-L-methionine</keyword>
<proteinExistence type="predicted"/>
<evidence type="ECO:0000259" key="7">
    <source>
        <dbReference type="Pfam" id="PF04055"/>
    </source>
</evidence>
<dbReference type="EMBL" id="DSVL01000035">
    <property type="protein sequence ID" value="HFH28113.1"/>
    <property type="molecule type" value="Genomic_DNA"/>
</dbReference>
<dbReference type="InterPro" id="IPR007197">
    <property type="entry name" value="rSAM"/>
</dbReference>
<evidence type="ECO:0000256" key="5">
    <source>
        <dbReference type="ARBA" id="ARBA00023004"/>
    </source>
</evidence>
<evidence type="ECO:0000256" key="6">
    <source>
        <dbReference type="ARBA" id="ARBA00023014"/>
    </source>
</evidence>